<dbReference type="CDD" id="cd21588">
    <property type="entry name" value="alphaCoV_RdRp"/>
    <property type="match status" value="1"/>
</dbReference>
<keyword evidence="39 61" id="KW-0472">Membrane</keyword>
<evidence type="ECO:0000256" key="48">
    <source>
        <dbReference type="ARBA" id="ARBA00046192"/>
    </source>
</evidence>
<evidence type="ECO:0000259" key="64">
    <source>
        <dbReference type="PROSITE" id="PS51154"/>
    </source>
</evidence>
<keyword evidence="12" id="KW-1090">Inhibition of host innate immune response by virus</keyword>
<comment type="catalytic activity">
    <reaction evidence="50">
        <text>ATP + H2O = ADP + phosphate + H(+)</text>
        <dbReference type="Rhea" id="RHEA:13065"/>
        <dbReference type="ChEBI" id="CHEBI:15377"/>
        <dbReference type="ChEBI" id="CHEBI:15378"/>
        <dbReference type="ChEBI" id="CHEBI:30616"/>
        <dbReference type="ChEBI" id="CHEBI:43474"/>
        <dbReference type="ChEBI" id="CHEBI:456216"/>
        <dbReference type="EC" id="3.6.4.12"/>
    </reaction>
</comment>
<dbReference type="CDD" id="cd21826">
    <property type="entry name" value="alphaCoV_Nsp7"/>
    <property type="match status" value="1"/>
</dbReference>
<dbReference type="Gene3D" id="2.40.10.250">
    <property type="entry name" value="Replicase NSP9"/>
    <property type="match status" value="1"/>
</dbReference>
<comment type="function">
    <text evidence="3">The replicase polyprotein of coronaviruses is a multifunctional protein: it contains the activities necessary for the transcription of negative stranded RNA, leader RNA, subgenomic mRNAs and progeny virion RNA as well as proteinases responsible for the cleavage of the polyprotein into functional products.</text>
</comment>
<dbReference type="PROSITE" id="PS51993">
    <property type="entry name" value="COV_3ECTO"/>
    <property type="match status" value="1"/>
</dbReference>
<dbReference type="InterPro" id="IPR044322">
    <property type="entry name" value="NSP15_M_alpha_beta_CoV"/>
</dbReference>
<keyword evidence="17" id="KW-0548">Nucleotidyltransferase</keyword>
<dbReference type="InterPro" id="IPR043615">
    <property type="entry name" value="NSP2_N_CoV"/>
</dbReference>
<feature type="domain" description="CoV Nsp3 Y" evidence="86">
    <location>
        <begin position="2218"/>
        <end position="2558"/>
    </location>
</feature>
<dbReference type="CDD" id="cd21901">
    <property type="entry name" value="alpha_betaCoV_Nsp10"/>
    <property type="match status" value="1"/>
</dbReference>
<evidence type="ECO:0000259" key="66">
    <source>
        <dbReference type="PROSITE" id="PS51653"/>
    </source>
</evidence>
<protein>
    <recommendedName>
        <fullName evidence="59">ORF1ab polyprotein</fullName>
    </recommendedName>
</protein>
<dbReference type="PROSITE" id="PS51953">
    <property type="entry name" value="NIV_EXON"/>
    <property type="match status" value="1"/>
</dbReference>
<feature type="region of interest" description="CoV-Y" evidence="58">
    <location>
        <begin position="2309"/>
        <end position="2558"/>
    </location>
</feature>
<dbReference type="CDD" id="cd21665">
    <property type="entry name" value="alphaCoV_Nsp5_Mpro"/>
    <property type="match status" value="1"/>
</dbReference>
<dbReference type="GO" id="GO:0006351">
    <property type="term" value="P:DNA-templated transcription"/>
    <property type="evidence" value="ECO:0007669"/>
    <property type="project" value="InterPro"/>
</dbReference>
<feature type="transmembrane region" description="Helical" evidence="61">
    <location>
        <begin position="3542"/>
        <end position="3562"/>
    </location>
</feature>
<comment type="similarity">
    <text evidence="7 53">Belongs to the coronaviruses polyprotein 1ab family.</text>
</comment>
<dbReference type="InterPro" id="IPR048672">
    <property type="entry name" value="NSP13_ZBD_CoV"/>
</dbReference>
<evidence type="ECO:0000256" key="13">
    <source>
        <dbReference type="ARBA" id="ARBA00022662"/>
    </source>
</evidence>
<dbReference type="Pfam" id="PF00680">
    <property type="entry name" value="RdRP_1"/>
    <property type="match status" value="1"/>
</dbReference>
<keyword evidence="8" id="KW-1113">Inhibition of host RLR pathway by virus</keyword>
<dbReference type="InterPro" id="IPR009469">
    <property type="entry name" value="RdRp_N_CoV"/>
</dbReference>
<evidence type="ECO:0000256" key="41">
    <source>
        <dbReference type="ARBA" id="ARBA00023200"/>
    </source>
</evidence>
<dbReference type="Pfam" id="PF19216">
    <property type="entry name" value="CoV_NSP15_M"/>
    <property type="match status" value="1"/>
</dbReference>
<dbReference type="InterPro" id="IPR043477">
    <property type="entry name" value="Peptidase_C30_dom3_CoV"/>
</dbReference>
<dbReference type="InterPro" id="IPR043606">
    <property type="entry name" value="CoV_NSP15_N"/>
</dbReference>
<dbReference type="Gene3D" id="3.40.50.11580">
    <property type="match status" value="1"/>
</dbReference>
<dbReference type="InterPro" id="IPR027352">
    <property type="entry name" value="NSP13_ZBD_CoV-like"/>
</dbReference>
<evidence type="ECO:0000256" key="42">
    <source>
        <dbReference type="ARBA" id="ARBA00023239"/>
    </source>
</evidence>
<keyword evidence="37 61" id="KW-1133">Transmembrane helix</keyword>
<feature type="domain" description="Nsp12 RNA-dependent RNA polymerase" evidence="72">
    <location>
        <begin position="4503"/>
        <end position="5070"/>
    </location>
</feature>
<dbReference type="InterPro" id="IPR036499">
    <property type="entry name" value="NSP9_sf_CoV"/>
</dbReference>
<dbReference type="CDD" id="cd21557">
    <property type="entry name" value="Macro_X_Nsp3-like"/>
    <property type="match status" value="1"/>
</dbReference>
<dbReference type="GO" id="GO:0006508">
    <property type="term" value="P:proteolysis"/>
    <property type="evidence" value="ECO:0007669"/>
    <property type="project" value="UniProtKB-KW"/>
</dbReference>
<feature type="region of interest" description="Y1" evidence="58">
    <location>
        <begin position="2218"/>
        <end position="2308"/>
    </location>
</feature>
<evidence type="ECO:0000256" key="46">
    <source>
        <dbReference type="ARBA" id="ARBA00043928"/>
    </source>
</evidence>
<dbReference type="InterPro" id="IPR014829">
    <property type="entry name" value="NSP8_CoV"/>
</dbReference>
<dbReference type="Pfam" id="PF08716">
    <property type="entry name" value="CoV_NSP7"/>
    <property type="match status" value="1"/>
</dbReference>
<evidence type="ECO:0000256" key="8">
    <source>
        <dbReference type="ARBA" id="ARBA00022482"/>
    </source>
</evidence>
<name>S5YAF0_9ALPC</name>
<feature type="region of interest" description="ZF2" evidence="58">
    <location>
        <begin position="2268"/>
        <end position="2278"/>
    </location>
</feature>
<dbReference type="InterPro" id="IPR044309">
    <property type="entry name" value="NSP5_Mpro_alphaCoV"/>
</dbReference>
<keyword evidence="11 56" id="KW-0489">Methyltransferase</keyword>
<dbReference type="Pfam" id="PF08710">
    <property type="entry name" value="CoV_NSP9"/>
    <property type="match status" value="1"/>
</dbReference>
<keyword evidence="32" id="KW-1043">Host membrane</keyword>
<feature type="region of interest" description="Y4" evidence="58">
    <location>
        <begin position="2457"/>
        <end position="2558"/>
    </location>
</feature>
<feature type="domain" description="Ubiquitin-like" evidence="68">
    <location>
        <begin position="897"/>
        <end position="993"/>
    </location>
</feature>
<dbReference type="Proteomes" id="UP000174423">
    <property type="component" value="Segment"/>
</dbReference>
<dbReference type="Gene3D" id="3.30.70.3540">
    <property type="entry name" value="Nsp8 replicase, head domain"/>
    <property type="match status" value="1"/>
</dbReference>
<dbReference type="InterPro" id="IPR032505">
    <property type="entry name" value="CoV_NSP4_C"/>
</dbReference>
<keyword evidence="19 58" id="KW-0479">Metal-binding</keyword>
<evidence type="ECO:0000259" key="73">
    <source>
        <dbReference type="PROSITE" id="PS51949"/>
    </source>
</evidence>
<comment type="function">
    <text evidence="48">Plays a role in viral transcription/replication and prevents the simultaneous activation of host cell dsRNA sensors, such as MDA5/IFIH1, OAS, and PKR. Acts by degrading the 5'-polyuridines generated during replication of the poly(A) region of viral genomic and subgenomic RNAs. Catalyzes a two-step reaction in which a 2'3'-cyclic phosphate (2'3'-cP) is first generated by 2'-O transesterification, which is then hydrolyzed to a 3'-phosphate (3'-P). If not degraded, poly(U) RNA would hybridize with poly(A) RNA tails and activate host dsRNA sensors.</text>
</comment>
<dbReference type="PROSITE" id="PS51954">
    <property type="entry name" value="COV_N7_MTASE"/>
    <property type="match status" value="1"/>
</dbReference>
<dbReference type="Gene3D" id="3.40.50.150">
    <property type="entry name" value="Vaccinia Virus protein VP39"/>
    <property type="match status" value="1"/>
</dbReference>
<dbReference type="Pfam" id="PF16348">
    <property type="entry name" value="CoV_NSP4_C"/>
    <property type="match status" value="1"/>
</dbReference>
<dbReference type="SUPFAM" id="SSF52540">
    <property type="entry name" value="P-loop containing nucleoside triphosphate hydrolases"/>
    <property type="match status" value="1"/>
</dbReference>
<feature type="active site" evidence="57">
    <location>
        <position position="6412"/>
    </location>
</feature>
<evidence type="ECO:0000256" key="6">
    <source>
        <dbReference type="ARBA" id="ARBA00004452"/>
    </source>
</evidence>
<evidence type="ECO:0000259" key="87">
    <source>
        <dbReference type="PROSITE" id="PS51993"/>
    </source>
</evidence>
<evidence type="ECO:0000259" key="75">
    <source>
        <dbReference type="PROSITE" id="PS51951"/>
    </source>
</evidence>
<dbReference type="InterPro" id="IPR048673">
    <property type="entry name" value="NSP13_stalk_CoV"/>
</dbReference>
<dbReference type="GO" id="GO:0008270">
    <property type="term" value="F:zinc ion binding"/>
    <property type="evidence" value="ECO:0007669"/>
    <property type="project" value="UniProtKB-UniRule"/>
</dbReference>
<feature type="domain" description="Peptidase C30" evidence="65">
    <location>
        <begin position="3042"/>
        <end position="3344"/>
    </location>
</feature>
<evidence type="ECO:0000256" key="55">
    <source>
        <dbReference type="PROSITE-ProRule" id="PRU01298"/>
    </source>
</evidence>
<dbReference type="GO" id="GO:0039548">
    <property type="term" value="P:symbiont-mediated suppression of host cytoplasmic pattern recognition receptor signaling pathway via inhibition of IRF3 activity"/>
    <property type="evidence" value="ECO:0007669"/>
    <property type="project" value="UniProtKB-KW"/>
</dbReference>
<dbReference type="Gene3D" id="1.10.1840.10">
    <property type="entry name" value="main proteinase (3clpro) structure, domain 3"/>
    <property type="match status" value="1"/>
</dbReference>
<dbReference type="InterPro" id="IPR046443">
    <property type="entry name" value="a/bCoV_NSP1_glob"/>
</dbReference>
<dbReference type="InterPro" id="IPR043609">
    <property type="entry name" value="NendoU_nidovirus"/>
</dbReference>
<dbReference type="GO" id="GO:0039694">
    <property type="term" value="P:viral RNA genome replication"/>
    <property type="evidence" value="ECO:0007669"/>
    <property type="project" value="InterPro"/>
</dbReference>
<dbReference type="GO" id="GO:0044172">
    <property type="term" value="C:host cell endoplasmic reticulum-Golgi intermediate compartment"/>
    <property type="evidence" value="ECO:0007669"/>
    <property type="project" value="UniProtKB-SubCell"/>
</dbReference>
<dbReference type="InterPro" id="IPR046441">
    <property type="entry name" value="RdRp_CoV"/>
</dbReference>
<comment type="catalytic activity">
    <reaction evidence="44">
        <text>uridylyl-uridylyl-ribonucleotide-RNA = a 3'-end uridylyl-2',3'-cyclophospho-uridine-RNA + a 5'-end dephospho-ribonucleoside-RNA</text>
        <dbReference type="Rhea" id="RHEA:67732"/>
        <dbReference type="Rhea" id="RHEA-COMP:13936"/>
        <dbReference type="Rhea" id="RHEA-COMP:17334"/>
        <dbReference type="Rhea" id="RHEA-COMP:17335"/>
        <dbReference type="ChEBI" id="CHEBI:138284"/>
        <dbReference type="ChEBI" id="CHEBI:173079"/>
        <dbReference type="ChEBI" id="CHEBI:173080"/>
    </reaction>
</comment>
<dbReference type="CDD" id="cd21689">
    <property type="entry name" value="stalk_CoV_Nsp13-like"/>
    <property type="match status" value="1"/>
</dbReference>
<dbReference type="PROSITE" id="PS52000">
    <property type="entry name" value="COV_NSP12_IF"/>
    <property type="match status" value="1"/>
</dbReference>
<keyword evidence="90" id="KW-1185">Reference proteome</keyword>
<keyword evidence="27" id="KW-0347">Helicase</keyword>
<dbReference type="InterPro" id="IPR014822">
    <property type="entry name" value="NSP9_CoV"/>
</dbReference>
<dbReference type="InterPro" id="IPR029063">
    <property type="entry name" value="SAM-dependent_MTases_sf"/>
</dbReference>
<dbReference type="CDD" id="cd21723">
    <property type="entry name" value="alphaCoV_Nsp13-helicase"/>
    <property type="match status" value="1"/>
</dbReference>
<evidence type="ECO:0000256" key="2">
    <source>
        <dbReference type="ARBA" id="ARBA00001936"/>
    </source>
</evidence>
<feature type="transmembrane region" description="Helical" evidence="61">
    <location>
        <begin position="3511"/>
        <end position="3535"/>
    </location>
</feature>
<feature type="domain" description="Macro" evidence="64">
    <location>
        <begin position="1345"/>
        <end position="1513"/>
    </location>
</feature>
<dbReference type="InterPro" id="IPR043610">
    <property type="entry name" value="NSP6_CoV"/>
</dbReference>
<feature type="domain" description="Nsp4C" evidence="70">
    <location>
        <begin position="2946"/>
        <end position="3041"/>
    </location>
</feature>
<evidence type="ECO:0000256" key="10">
    <source>
        <dbReference type="ARBA" id="ARBA00022581"/>
    </source>
</evidence>
<keyword evidence="16 61" id="KW-0812">Transmembrane</keyword>
<feature type="domain" description="ExoN" evidence="77">
    <location>
        <begin position="5740"/>
        <end position="5954"/>
    </location>
</feature>
<dbReference type="InterPro" id="IPR027351">
    <property type="entry name" value="(+)RNA_virus_helicase_core_dom"/>
</dbReference>
<feature type="domain" description="Peptidase C16" evidence="63">
    <location>
        <begin position="1093"/>
        <end position="1345"/>
    </location>
</feature>
<feature type="domain" description="Nsp9 ssRNA-binding" evidence="75">
    <location>
        <begin position="3900"/>
        <end position="4007"/>
    </location>
</feature>
<evidence type="ECO:0000256" key="60">
    <source>
        <dbReference type="SAM" id="MobiDB-lite"/>
    </source>
</evidence>
<dbReference type="Pfam" id="PF08717">
    <property type="entry name" value="CoV_NSP8"/>
    <property type="match status" value="1"/>
</dbReference>
<dbReference type="InterPro" id="IPR044353">
    <property type="entry name" value="Nsp3_Ubl2_dom_CoV"/>
</dbReference>
<dbReference type="PROSITE" id="PS51944">
    <property type="entry name" value="COV_NSP3D_UBL"/>
    <property type="match status" value="1"/>
</dbReference>
<dbReference type="InterPro" id="IPR007094">
    <property type="entry name" value="RNA-dir_pol_PSvirus"/>
</dbReference>
<dbReference type="InterPro" id="IPR046440">
    <property type="entry name" value="AV_NSP11N_COV_NSP15M"/>
</dbReference>
<dbReference type="GO" id="GO:0005524">
    <property type="term" value="F:ATP binding"/>
    <property type="evidence" value="ECO:0007669"/>
    <property type="project" value="UniProtKB-KW"/>
</dbReference>
<evidence type="ECO:0000256" key="50">
    <source>
        <dbReference type="ARBA" id="ARBA00047995"/>
    </source>
</evidence>
<feature type="domain" description="CoV Nsp1 globular" evidence="83">
    <location>
        <begin position="2"/>
        <end position="109"/>
    </location>
</feature>
<feature type="domain" description="NiRAN" evidence="71">
    <location>
        <begin position="4149"/>
        <end position="4398"/>
    </location>
</feature>
<evidence type="ECO:0000256" key="19">
    <source>
        <dbReference type="ARBA" id="ARBA00022723"/>
    </source>
</evidence>
<comment type="function">
    <text evidence="46">Forms a primer, NSP9-pU, which is utilized by the polymerase for the initiation of RNA chains. Interacts with ribosome signal recognition particle RNA (SRP). Together with NSP8, suppress protein integration into the cell membrane, thereby disrupting host immune defenses.</text>
</comment>
<keyword evidence="23 57" id="KW-0255">Endonuclease</keyword>
<dbReference type="KEGG" id="vg:16607894"/>
<dbReference type="InterPro" id="IPR037227">
    <property type="entry name" value="EndoU-like"/>
</dbReference>
<dbReference type="CDD" id="cd21401">
    <property type="entry name" value="ZBD_cv_Nsp13-like"/>
    <property type="match status" value="1"/>
</dbReference>
<dbReference type="PROSITE" id="PS51946">
    <property type="entry name" value="COV_NSP4C"/>
    <property type="match status" value="1"/>
</dbReference>
<comment type="catalytic activity">
    <reaction evidence="51">
        <text>a 5'-end (N(7)-methyl 5'-triphosphoguanosine)-ribonucleoside in mRNA + S-adenosyl-L-methionine = a 5'-end (N(7)-methyl 5'-triphosphoguanosine)-(2'-O-methyl-ribonucleoside) in mRNA + S-adenosyl-L-homocysteine + H(+)</text>
        <dbReference type="Rhea" id="RHEA:67020"/>
        <dbReference type="Rhea" id="RHEA-COMP:17167"/>
        <dbReference type="Rhea" id="RHEA-COMP:17168"/>
        <dbReference type="ChEBI" id="CHEBI:15378"/>
        <dbReference type="ChEBI" id="CHEBI:57856"/>
        <dbReference type="ChEBI" id="CHEBI:59789"/>
        <dbReference type="ChEBI" id="CHEBI:156461"/>
        <dbReference type="ChEBI" id="CHEBI:167609"/>
        <dbReference type="EC" id="2.1.1.57"/>
    </reaction>
</comment>
<evidence type="ECO:0000256" key="49">
    <source>
        <dbReference type="ARBA" id="ARBA00047984"/>
    </source>
</evidence>
<feature type="active site" evidence="57">
    <location>
        <position position="6427"/>
    </location>
</feature>
<dbReference type="InterPro" id="IPR002589">
    <property type="entry name" value="Macro_dom"/>
</dbReference>
<dbReference type="Pfam" id="PF06478">
    <property type="entry name" value="CoV_RPol_N"/>
    <property type="match status" value="1"/>
</dbReference>
<evidence type="ECO:0000256" key="44">
    <source>
        <dbReference type="ARBA" id="ARBA00024600"/>
    </source>
</evidence>
<evidence type="ECO:0000256" key="31">
    <source>
        <dbReference type="ARBA" id="ARBA00022840"/>
    </source>
</evidence>
<dbReference type="GO" id="GO:0039520">
    <property type="term" value="P:symbiont-mediated activation of host autophagy"/>
    <property type="evidence" value="ECO:0007669"/>
    <property type="project" value="UniProtKB-KW"/>
</dbReference>
<dbReference type="Gene3D" id="3.30.160.820">
    <property type="entry name" value="Nsp15 N-terminal domain-like"/>
    <property type="match status" value="1"/>
</dbReference>
<evidence type="ECO:0000256" key="23">
    <source>
        <dbReference type="ARBA" id="ARBA00022759"/>
    </source>
</evidence>
<dbReference type="InterPro" id="IPR050534">
    <property type="entry name" value="Coronavir_polyprotein_1ab"/>
</dbReference>
<evidence type="ECO:0000256" key="53">
    <source>
        <dbReference type="PROSITE-ProRule" id="PRU01294"/>
    </source>
</evidence>
<keyword evidence="18 55" id="KW-0540">Nuclease</keyword>
<dbReference type="Gene3D" id="1.10.8.370">
    <property type="entry name" value="nsp7 replicase"/>
    <property type="match status" value="1"/>
</dbReference>
<dbReference type="InterPro" id="IPR043608">
    <property type="entry name" value="CoV_NSP15_M"/>
</dbReference>
<evidence type="ECO:0000259" key="86">
    <source>
        <dbReference type="PROSITE" id="PS51992"/>
    </source>
</evidence>
<evidence type="ECO:0000256" key="22">
    <source>
        <dbReference type="ARBA" id="ARBA00022758"/>
    </source>
</evidence>
<dbReference type="Pfam" id="PF13604">
    <property type="entry name" value="AAA_30"/>
    <property type="match status" value="1"/>
</dbReference>
<dbReference type="SUPFAM" id="SSF140367">
    <property type="entry name" value="Coronavirus NSP7-like"/>
    <property type="match status" value="1"/>
</dbReference>
<dbReference type="Gene3D" id="3.40.220.10">
    <property type="entry name" value="Leucine Aminopeptidase, subunit E, domain 1"/>
    <property type="match status" value="1"/>
</dbReference>
<dbReference type="PROSITE" id="PS51657">
    <property type="entry name" value="PSRV_HELICASE"/>
    <property type="match status" value="1"/>
</dbReference>
<dbReference type="Pfam" id="PF13087">
    <property type="entry name" value="AAA_12"/>
    <property type="match status" value="1"/>
</dbReference>
<evidence type="ECO:0000256" key="37">
    <source>
        <dbReference type="ARBA" id="ARBA00022989"/>
    </source>
</evidence>
<comment type="cofactor">
    <cofactor evidence="2">
        <name>Mn(2+)</name>
        <dbReference type="ChEBI" id="CHEBI:29035"/>
    </cofactor>
</comment>
<evidence type="ECO:0000256" key="36">
    <source>
        <dbReference type="ARBA" id="ARBA00022953"/>
    </source>
</evidence>
<evidence type="ECO:0000256" key="54">
    <source>
        <dbReference type="PROSITE-ProRule" id="PRU01296"/>
    </source>
</evidence>
<dbReference type="InterPro" id="IPR036333">
    <property type="entry name" value="NSP10_sf_CoV"/>
</dbReference>
<dbReference type="InterPro" id="IPR009461">
    <property type="entry name" value="NSP16_CoV-like"/>
</dbReference>
<evidence type="ECO:0000256" key="45">
    <source>
        <dbReference type="ARBA" id="ARBA00043918"/>
    </source>
</evidence>
<dbReference type="InterPro" id="IPR013016">
    <property type="entry name" value="Peptidase_C16_CoV"/>
</dbReference>
<feature type="active site" evidence="55">
    <location>
        <position position="5935"/>
    </location>
</feature>
<dbReference type="PROSITE" id="PS51955">
    <property type="entry name" value="NIV_2_O_MTASE"/>
    <property type="match status" value="1"/>
</dbReference>
<feature type="transmembrane region" description="Helical" evidence="61">
    <location>
        <begin position="2860"/>
        <end position="2883"/>
    </location>
</feature>
<dbReference type="PROSITE" id="PS51947">
    <property type="entry name" value="NIRAN"/>
    <property type="match status" value="1"/>
</dbReference>
<keyword evidence="15 56" id="KW-0808">Transferase</keyword>
<evidence type="ECO:0000256" key="38">
    <source>
        <dbReference type="ARBA" id="ARBA00023050"/>
    </source>
</evidence>
<accession>S5YAF0</accession>
<dbReference type="GO" id="GO:0075523">
    <property type="term" value="P:viral translational frameshifting"/>
    <property type="evidence" value="ECO:0007669"/>
    <property type="project" value="UniProtKB-KW"/>
</dbReference>
<dbReference type="InterPro" id="IPR043174">
    <property type="entry name" value="NSP15_middle_sf"/>
</dbReference>
<dbReference type="PROSITE" id="PS51442">
    <property type="entry name" value="M_PRO"/>
    <property type="match status" value="1"/>
</dbReference>
<dbReference type="GO" id="GO:0004843">
    <property type="term" value="F:cysteine-type deubiquitinase activity"/>
    <property type="evidence" value="ECO:0007669"/>
    <property type="project" value="UniProtKB-EC"/>
</dbReference>
<dbReference type="InterPro" id="IPR047570">
    <property type="entry name" value="NSP12_IF_CoV"/>
</dbReference>
<evidence type="ECO:0000256" key="26">
    <source>
        <dbReference type="ARBA" id="ARBA00022801"/>
    </source>
</evidence>
<feature type="domain" description="Peptidase C16" evidence="63">
    <location>
        <begin position="1735"/>
        <end position="1993"/>
    </location>
</feature>
<dbReference type="InterPro" id="IPR044371">
    <property type="entry name" value="Macro_X_NSP3-like"/>
</dbReference>
<dbReference type="Pfam" id="PF20632">
    <property type="entry name" value="CoV_NSP13_ZBD"/>
    <property type="match status" value="1"/>
</dbReference>
<comment type="subcellular location">
    <subcellularLocation>
        <location evidence="5">Host cytoplasm</location>
        <location evidence="5">Host perinuclear region</location>
    </subcellularLocation>
    <subcellularLocation>
        <location evidence="6">Host endoplasmic reticulum-Golgi intermediate compartment</location>
    </subcellularLocation>
    <subcellularLocation>
        <location evidence="4">Host membrane</location>
        <topology evidence="4">Multi-pass membrane protein</topology>
    </subcellularLocation>
</comment>
<feature type="compositionally biased region" description="Acidic residues" evidence="60">
    <location>
        <begin position="993"/>
        <end position="1024"/>
    </location>
</feature>
<dbReference type="PROSITE" id="PS51962">
    <property type="entry name" value="COV_NSP1"/>
    <property type="match status" value="1"/>
</dbReference>
<evidence type="ECO:0000256" key="12">
    <source>
        <dbReference type="ARBA" id="ARBA00022632"/>
    </source>
</evidence>
<dbReference type="Pfam" id="PF09401">
    <property type="entry name" value="CoV_NSP10"/>
    <property type="match status" value="1"/>
</dbReference>
<evidence type="ECO:0000259" key="65">
    <source>
        <dbReference type="PROSITE" id="PS51442"/>
    </source>
</evidence>
<reference evidence="89" key="1">
    <citation type="submission" date="2013-07" db="EMBL/GenBank/DDBJ databases">
        <authorList>
            <person name="Town C.D."/>
            <person name="Halpin R.A."/>
            <person name="Nguyen A."/>
            <person name="Motley J."/>
            <person name="Ransier A."/>
            <person name="Fedorova N."/>
            <person name="Overton L."/>
            <person name="Tsitrin T."/>
            <person name="Stockwell T."/>
            <person name="Amedeo P."/>
            <person name="Appalla L."/>
            <person name="Bishop B."/>
            <person name="Edworthy P."/>
            <person name="Gupta N."/>
            <person name="Hoover J."/>
            <person name="Katzel D."/>
            <person name="Li K."/>
            <person name="Schobel S."/>
            <person name="Shrivastava S."/>
            <person name="Thovarai V."/>
            <person name="Wang S."/>
            <person name="Dominguez S."/>
            <person name="Wentworth D.E."/>
            <person name="Holmes K."/>
        </authorList>
    </citation>
    <scope>NUCLEOTIDE SEQUENCE [LARGE SCALE GENOMIC DNA]</scope>
    <source>
        <strain evidence="89">Bat/USA/CDPHE15/2006</strain>
    </source>
</reference>
<dbReference type="InterPro" id="IPR044369">
    <property type="entry name" value="NSP6_alphaCoV"/>
</dbReference>
<keyword evidence="10" id="KW-0945">Host-virus interaction</keyword>
<evidence type="ECO:0000259" key="68">
    <source>
        <dbReference type="PROSITE" id="PS51943"/>
    </source>
</evidence>
<dbReference type="Gene3D" id="2.40.10.10">
    <property type="entry name" value="Trypsin-like serine proteases"/>
    <property type="match status" value="2"/>
</dbReference>
<dbReference type="PROSITE" id="PS51961">
    <property type="entry name" value="AV_NSP11N_COV_NSP15M"/>
    <property type="match status" value="1"/>
</dbReference>
<evidence type="ECO:0000259" key="80">
    <source>
        <dbReference type="PROSITE" id="PS51958"/>
    </source>
</evidence>
<dbReference type="SUPFAM" id="SSF50494">
    <property type="entry name" value="Trypsin-like serine proteases"/>
    <property type="match status" value="1"/>
</dbReference>
<evidence type="ECO:0000256" key="7">
    <source>
        <dbReference type="ARBA" id="ARBA00008087"/>
    </source>
</evidence>
<feature type="transmembrane region" description="Helical" evidence="61">
    <location>
        <begin position="2146"/>
        <end position="2163"/>
    </location>
</feature>
<keyword evidence="35" id="KW-1092">Inhibition of host IRF3 by virus</keyword>
<dbReference type="InterPro" id="IPR037230">
    <property type="entry name" value="NSP8_sf_CoV"/>
</dbReference>
<dbReference type="RefSeq" id="YP_008439200.1">
    <property type="nucleotide sequence ID" value="NC_022103.1"/>
</dbReference>
<evidence type="ECO:0000256" key="58">
    <source>
        <dbReference type="PROSITE-ProRule" id="PRU01336"/>
    </source>
</evidence>
<dbReference type="InterPro" id="IPR044313">
    <property type="entry name" value="NSP14_alphaCoV"/>
</dbReference>
<keyword evidence="9" id="KW-0696">RNA-directed RNA polymerase</keyword>
<keyword evidence="33" id="KW-1127">Modulation of host ubiquitin pathway by viral deubiquitinase</keyword>
<evidence type="ECO:0000256" key="61">
    <source>
        <dbReference type="SAM" id="Phobius"/>
    </source>
</evidence>
<dbReference type="CDD" id="cd21558">
    <property type="entry name" value="alphaCoV-Nsp6"/>
    <property type="match status" value="1"/>
</dbReference>
<dbReference type="InterPro" id="IPR043612">
    <property type="entry name" value="CoV_NSP4_N"/>
</dbReference>
<dbReference type="InterPro" id="IPR008740">
    <property type="entry name" value="Peptidase_C30_CoV"/>
</dbReference>
<dbReference type="PROSITE" id="PS51949">
    <property type="entry name" value="COV_NSP7"/>
    <property type="match status" value="1"/>
</dbReference>
<feature type="active site" evidence="55">
    <location>
        <position position="5758"/>
    </location>
</feature>
<dbReference type="InterPro" id="IPR044385">
    <property type="entry name" value="NSP2_HCoV-229E-like"/>
</dbReference>
<feature type="transmembrane region" description="Helical" evidence="61">
    <location>
        <begin position="2064"/>
        <end position="2086"/>
    </location>
</feature>
<dbReference type="GO" id="GO:0019082">
    <property type="term" value="P:viral protein processing"/>
    <property type="evidence" value="ECO:0007669"/>
    <property type="project" value="InterPro"/>
</dbReference>
<dbReference type="CDD" id="cd21830">
    <property type="entry name" value="alphaCoV_Nsp8"/>
    <property type="match status" value="1"/>
</dbReference>
<dbReference type="CDD" id="cd21875">
    <property type="entry name" value="PEDV-like_alphaCoV_Nsp1"/>
    <property type="match status" value="1"/>
</dbReference>
<dbReference type="InterPro" id="IPR014828">
    <property type="entry name" value="NSP7_CoV"/>
</dbReference>
<dbReference type="CDD" id="cd21473">
    <property type="entry name" value="cv_Nsp4_TM"/>
    <property type="match status" value="1"/>
</dbReference>
<dbReference type="GO" id="GO:0004482">
    <property type="term" value="F:mRNA 5'-cap (guanine-N7-)-methyltransferase activity"/>
    <property type="evidence" value="ECO:0007669"/>
    <property type="project" value="InterPro"/>
</dbReference>
<dbReference type="InterPro" id="IPR043504">
    <property type="entry name" value="Peptidase_S1_PA_chymotrypsin"/>
</dbReference>
<dbReference type="InterPro" id="IPR044863">
    <property type="entry name" value="NIRAN"/>
</dbReference>
<evidence type="ECO:0000256" key="25">
    <source>
        <dbReference type="ARBA" id="ARBA00022786"/>
    </source>
</evidence>
<feature type="domain" description="RdRp Nsp8 cofactor" evidence="74">
    <location>
        <begin position="3705"/>
        <end position="3899"/>
    </location>
</feature>
<dbReference type="SUPFAM" id="SSF143076">
    <property type="entry name" value="Coronavirus NSP8-like"/>
    <property type="match status" value="1"/>
</dbReference>
<dbReference type="Pfam" id="PF19219">
    <property type="entry name" value="CoV_NSP15_N"/>
    <property type="match status" value="1"/>
</dbReference>
<evidence type="ECO:0000256" key="17">
    <source>
        <dbReference type="ARBA" id="ARBA00022695"/>
    </source>
</evidence>
<evidence type="ECO:0000256" key="24">
    <source>
        <dbReference type="ARBA" id="ARBA00022771"/>
    </source>
</evidence>
<feature type="transmembrane region" description="Helical" evidence="61">
    <location>
        <begin position="3479"/>
        <end position="3505"/>
    </location>
</feature>
<dbReference type="Pfam" id="PF20631">
    <property type="entry name" value="CoV_NSP13_1B"/>
    <property type="match status" value="1"/>
</dbReference>
<feature type="domain" description="Nsp12 Interface" evidence="88">
    <location>
        <begin position="4404"/>
        <end position="4502"/>
    </location>
</feature>
<evidence type="ECO:0000256" key="28">
    <source>
        <dbReference type="ARBA" id="ARBA00022807"/>
    </source>
</evidence>
<dbReference type="InterPro" id="IPR027417">
    <property type="entry name" value="P-loop_NTPase"/>
</dbReference>
<dbReference type="InterPro" id="IPR009003">
    <property type="entry name" value="Peptidase_S1_PA"/>
</dbReference>
<evidence type="ECO:0000256" key="27">
    <source>
        <dbReference type="ARBA" id="ARBA00022806"/>
    </source>
</evidence>
<dbReference type="InterPro" id="IPR046438">
    <property type="entry name" value="NIV_2_O_MTASE"/>
</dbReference>
<dbReference type="Pfam" id="PF08715">
    <property type="entry name" value="CoV_peptidase"/>
    <property type="match status" value="1"/>
</dbReference>
<feature type="transmembrane region" description="Helical" evidence="61">
    <location>
        <begin position="2903"/>
        <end position="2931"/>
    </location>
</feature>
<evidence type="ECO:0000256" key="14">
    <source>
        <dbReference type="ARBA" id="ARBA00022670"/>
    </source>
</evidence>
<feature type="active site" evidence="57">
    <location>
        <position position="6468"/>
    </location>
</feature>
<evidence type="ECO:0000256" key="9">
    <source>
        <dbReference type="ARBA" id="ARBA00022484"/>
    </source>
</evidence>
<dbReference type="PROSITE" id="PS51951">
    <property type="entry name" value="COV_NSP9_SSRNA_BD"/>
    <property type="match status" value="1"/>
</dbReference>
<keyword evidence="20" id="KW-0677">Repeat</keyword>
<keyword evidence="13" id="KW-1130">Modulation of host ubiquitin pathway by virus</keyword>
<dbReference type="InterPro" id="IPR001205">
    <property type="entry name" value="RNA-dir_pol_C"/>
</dbReference>
<evidence type="ECO:0000256" key="33">
    <source>
        <dbReference type="ARBA" id="ARBA00022876"/>
    </source>
</evidence>
<evidence type="ECO:0000313" key="89">
    <source>
        <dbReference type="EMBL" id="AGT21332.1"/>
    </source>
</evidence>
<dbReference type="SUPFAM" id="SSF142877">
    <property type="entry name" value="EndoU-like"/>
    <property type="match status" value="1"/>
</dbReference>
<dbReference type="InterPro" id="IPR049894">
    <property type="entry name" value="COV_NSP3_3ECTO"/>
</dbReference>
<evidence type="ECO:0000256" key="52">
    <source>
        <dbReference type="PROSITE-ProRule" id="PRU00444"/>
    </source>
</evidence>
<evidence type="ECO:0000256" key="18">
    <source>
        <dbReference type="ARBA" id="ARBA00022722"/>
    </source>
</evidence>
<feature type="domain" description="Ubiquitin-like" evidence="69">
    <location>
        <begin position="1674"/>
        <end position="1729"/>
    </location>
</feature>
<dbReference type="PROSITE" id="PS51950">
    <property type="entry name" value="COV_NSP8"/>
    <property type="match status" value="1"/>
</dbReference>
<dbReference type="Pfam" id="PF06460">
    <property type="entry name" value="CoV_Methyltr_2"/>
    <property type="match status" value="1"/>
</dbReference>
<dbReference type="PROSITE" id="PS50507">
    <property type="entry name" value="RDRP_SSRNA_POS"/>
    <property type="match status" value="1"/>
</dbReference>
<dbReference type="InterPro" id="IPR038123">
    <property type="entry name" value="NSP4_C_sf_CoV"/>
</dbReference>
<dbReference type="CDD" id="cd21897">
    <property type="entry name" value="alphaCoV_Nsp9"/>
    <property type="match status" value="1"/>
</dbReference>
<evidence type="ECO:0000259" key="70">
    <source>
        <dbReference type="PROSITE" id="PS51946"/>
    </source>
</evidence>
<evidence type="ECO:0000256" key="5">
    <source>
        <dbReference type="ARBA" id="ARBA00004407"/>
    </source>
</evidence>
<feature type="region of interest" description="GpppA-binding" evidence="56">
    <location>
        <begin position="6075"/>
        <end position="6089"/>
    </location>
</feature>
<evidence type="ECO:0000256" key="1">
    <source>
        <dbReference type="ARBA" id="ARBA00000707"/>
    </source>
</evidence>
<dbReference type="SUPFAM" id="SSF56672">
    <property type="entry name" value="DNA/RNA polymerases"/>
    <property type="match status" value="1"/>
</dbReference>
<gene>
    <name evidence="89" type="primary">PP1ab</name>
</gene>
<evidence type="ECO:0000256" key="20">
    <source>
        <dbReference type="ARBA" id="ARBA00022737"/>
    </source>
</evidence>
<dbReference type="PROSITE" id="PS51992">
    <property type="entry name" value="COV_NSP3_Y"/>
    <property type="match status" value="1"/>
</dbReference>
<dbReference type="InterPro" id="IPR043502">
    <property type="entry name" value="DNA/RNA_pol_sf"/>
</dbReference>
<dbReference type="Gene3D" id="3.40.50.300">
    <property type="entry name" value="P-loop containing nucleotide triphosphate hydrolases"/>
    <property type="match status" value="2"/>
</dbReference>
<dbReference type="PROSITE" id="PS51960">
    <property type="entry name" value="COV_NSP15_NTD"/>
    <property type="match status" value="1"/>
</dbReference>
<dbReference type="Pfam" id="PF19217">
    <property type="entry name" value="CoV_NSP4_N"/>
    <property type="match status" value="1"/>
</dbReference>
<dbReference type="GO" id="GO:0039648">
    <property type="term" value="P:symbiont-mediated perturbation of host ubiquitin-like protein modification"/>
    <property type="evidence" value="ECO:0007669"/>
    <property type="project" value="UniProtKB-KW"/>
</dbReference>
<dbReference type="GO" id="GO:0043139">
    <property type="term" value="F:5'-3' DNA helicase activity"/>
    <property type="evidence" value="ECO:0007669"/>
    <property type="project" value="TreeGrafter"/>
</dbReference>
<dbReference type="InterPro" id="IPR043472">
    <property type="entry name" value="Macro_dom-like"/>
</dbReference>
<dbReference type="SMART" id="SM00506">
    <property type="entry name" value="A1pp"/>
    <property type="match status" value="1"/>
</dbReference>
<feature type="domain" description="RdRp Nsp7 cofactor" evidence="73">
    <location>
        <begin position="3622"/>
        <end position="3704"/>
    </location>
</feature>
<feature type="region of interest" description="Disordered" evidence="60">
    <location>
        <begin position="1078"/>
        <end position="1104"/>
    </location>
</feature>
<dbReference type="SUPFAM" id="SSF53335">
    <property type="entry name" value="S-adenosyl-L-methionine-dependent methyltransferases"/>
    <property type="match status" value="1"/>
</dbReference>
<feature type="domain" description="RdRp catalytic" evidence="62">
    <location>
        <begin position="4750"/>
        <end position="4912"/>
    </location>
</feature>
<dbReference type="Pfam" id="PF20633">
    <property type="entry name" value="CoV_NSP13_stalk"/>
    <property type="match status" value="1"/>
</dbReference>
<dbReference type="PROSITE" id="PS51991">
    <property type="entry name" value="COV_NSP2_C"/>
    <property type="match status" value="1"/>
</dbReference>
<organism evidence="89 90">
    <name type="scientific">Bat coronavirus CDPHE15</name>
    <dbReference type="NCBI Taxonomy" id="1913643"/>
    <lineage>
        <taxon>Viruses</taxon>
        <taxon>Riboviria</taxon>
        <taxon>Orthornavirae</taxon>
        <taxon>Pisuviricota</taxon>
        <taxon>Pisoniviricetes</taxon>
        <taxon>Nidovirales</taxon>
        <taxon>Cornidovirineae</taxon>
        <taxon>Coronaviridae</taxon>
        <taxon>Orthocoronavirinae</taxon>
        <taxon>Alphacoronavirus</taxon>
        <taxon>Colacovirus</taxon>
        <taxon>Alphacoronavirus myotis</taxon>
    </lineage>
</organism>
<feature type="binding site" evidence="56">
    <location>
        <begin position="5998"/>
        <end position="6004"/>
    </location>
    <ligand>
        <name>S-adenosyl-L-methionine</name>
        <dbReference type="ChEBI" id="CHEBI:59789"/>
    </ligand>
</feature>
<evidence type="ECO:0000256" key="32">
    <source>
        <dbReference type="ARBA" id="ARBA00022870"/>
    </source>
</evidence>
<evidence type="ECO:0000256" key="16">
    <source>
        <dbReference type="ARBA" id="ARBA00022692"/>
    </source>
</evidence>
<dbReference type="PROSITE" id="PS51989">
    <property type="entry name" value="COV_NSP2_N"/>
    <property type="match status" value="1"/>
</dbReference>
<dbReference type="SUPFAM" id="SSF52949">
    <property type="entry name" value="Macro domain-like"/>
    <property type="match status" value="1"/>
</dbReference>
<feature type="transmembrane region" description="Helical" evidence="61">
    <location>
        <begin position="2831"/>
        <end position="2848"/>
    </location>
</feature>
<dbReference type="GO" id="GO:0004519">
    <property type="term" value="F:endonuclease activity"/>
    <property type="evidence" value="ECO:0007669"/>
    <property type="project" value="UniProtKB-UniRule"/>
</dbReference>
<dbReference type="InterPro" id="IPR041679">
    <property type="entry name" value="DNA2/NAM7-like_C"/>
</dbReference>
<dbReference type="CDD" id="cd21161">
    <property type="entry name" value="NendoU_cv_Nsp15-like"/>
    <property type="match status" value="1"/>
</dbReference>
<dbReference type="InterPro" id="IPR043178">
    <property type="entry name" value="PLpro_thumb_sf_CoV"/>
</dbReference>
<dbReference type="Gene3D" id="1.10.8.1190">
    <property type="match status" value="2"/>
</dbReference>
<dbReference type="CDD" id="cd21409">
    <property type="entry name" value="1B_cv_Nsp13-like"/>
    <property type="match status" value="1"/>
</dbReference>
<dbReference type="Pfam" id="PF19218">
    <property type="entry name" value="CoV_NSP3_C"/>
    <property type="match status" value="1"/>
</dbReference>
<dbReference type="Pfam" id="PF19212">
    <property type="entry name" value="CoV_NSP2_C"/>
    <property type="match status" value="2"/>
</dbReference>
<feature type="transmembrane region" description="Helical" evidence="61">
    <location>
        <begin position="3355"/>
        <end position="3375"/>
    </location>
</feature>
<evidence type="ECO:0000259" key="82">
    <source>
        <dbReference type="PROSITE" id="PS51961"/>
    </source>
</evidence>
<dbReference type="GO" id="GO:0004483">
    <property type="term" value="F:methyltransferase cap1 activity"/>
    <property type="evidence" value="ECO:0007669"/>
    <property type="project" value="UniProtKB-EC"/>
</dbReference>
<dbReference type="GO" id="GO:0003968">
    <property type="term" value="F:RNA-directed RNA polymerase activity"/>
    <property type="evidence" value="ECO:0007669"/>
    <property type="project" value="UniProtKB-KW"/>
</dbReference>
<feature type="domain" description="ExoN/MTase coactivator" evidence="76">
    <location>
        <begin position="4008"/>
        <end position="4147"/>
    </location>
</feature>
<comment type="caution">
    <text evidence="58">Lacks conserved residue(s) required for the propagation of feature annotation.</text>
</comment>
<sequence>MASNHLTLAFASDMEVSAIGFGSINEAVSFYSDAAIDGFTQCRFVAAGLANTVEGVEPSDFVMVVTGVTQLRAYIDTFGSRPANLRGWLLFSNSNYFLSEMELIFGRRGGNTIYVDQYLCGADGKPVVPEEFWDFKDYFVDDDQVVVNGTTYIKAWVVERANVAYEAQNVTAINGITYCAKIPHTLPDGSVVRVARKPKIKKSIVLSDVYKPLLEGLGAPFVKNGDTLASILTEPVFLHALVKCTCGKTMWTVGDWSCYKSLCCGVVCKPLCNVAGIVNPGSAVVTRTGLGSGIKYYCGMFLRHILDVDGVSVWRVIRLQSAGETVTSTNFEEFGDVCPMDTCHYSLDSRLAVMFKLNLLSGDFCAEVRHAIASGVFSVGNFICDVTDDVLGKPWFLKKLGVLADAAWTAFVASLRKIKVMSSQLVDLAKALACASVSVINRCLVLAADVPPIFKECFAKFVSAIAALFKSTCDTVKVARHSYPRLFDYVLLDNHLVKMVTQRITGKKQAGLTEATFADVILGATTNVTSDRTEACNVGLVLCDYDVPVLNTGYTAIIGGKAFFCSEGYYRFMATPNVVLDEPVFRAAAELNPVFECEKPDGFPVLVASDVAELCVKVDQLLPNYSTSYKRYESVIRGEQCFIRCIYDFRAPSFIRKGDDAEKFVKQCEVLVSNPLFFEFYTQAHEAVDLDQYVNTACTLEGFSHMAPAVPKPHPLFLQIDGGAIWRSVVRRVSAVADFVRNLKVSFGLEGIIVSAARKFKQWAKLLAQMYNEFLNSVSAAIHIAGVKFIHYATTVPQLAYNGCLYALKKTYAATVGLQTEEGVDGFYAFDHCQLPVTPRLLQVEDVNLEEADFKPPVGGGCVAVINGYSFYVEGDSYYPTDCSAIHSLRFRKLGGAGVAFSEDVAVKTIDPVYKVRLDFEFEDDSVVALCKKTIGKSIKFNGTEWDKFVAILETALGVLAKHVTLPPYFIYDDHGGKNLSRTVVVSQWPPADVDESCDDSDDDDDSDHEADEESSAEHDDDPESASTDEQLMGQDTAPDSASTDESHETEPNGVSLDEDLSAKQEEALNALDNAIGSASAATEEEEVNDALSFMTESSPKPCEPTSDTFAYPFKDYNGVKVLDQQSNNCWVNSTLLQLQLLGVIGDDSAMALFKVGRVGPMVKRCYEAVGAIKGSLGDVSQCMEVLLRDVKTLTVHCDTVCDCGSGAKTFVGCAFRFEPTTEPFPYGCCQNCKQVLLHTITSISGTGVFCREPTPFDISVMPIRPLCAANYVGAVDGGHYMTNIYTNNVAVDGHGVHVIANTGLNTICVKDVDWSRAIKYEPVRVEKPKKDVNPEPPVKPLNAKVDGLKPFVSYKGVEFYQGAFKDLLDLPFDFVVNAANEQLSHGGGVARAIDEHTGGELQSLSDRYVKAVGPLKVGTGAYIKCKAFDVFNVVGPRKGKHAKDLLVKSYDSVFSVPGVPLMPLLSIGIFRVPIEDSLSALFACVGDRVCKCFCYLDAERDAILQYVAGLSVVNEEEVKQETAFTPRRMEGSCNFYDCNPKALVDNGVTRFVVFTKPSLDFCDTTKVLDTYFKSLLTNLVKDYVSTLKGKVVPAGNCVTLRCTDSVSVTFVVLPTDDDPNFETNAKRAFQKCLKLKGTCVYATTDADVLRRIVKHSCFGFIANDNVISAVFTDGQFRVEVTQDQRTYSVKSLDASKTMGEQLGTCSVDNTNVSDQRPTSDISKVTVAPAVDWDVHYGFVGAASFHILNHEAFEYPSSVQNGKRVLKTSDNNCWVNAVCLQLQFANAKFVGTGLQTLWDEYLVGNVAGFVHWLYWLAGVQKGDPGDAEDTLNLISKFLQSQGHVVVDRTTVDSCCSSQRTLVTPVVNGSILRMGVDDGACKHGSTFINKVVSINGTVILVNVGPPISSAPTSFIQGLSYTSFNNTVGGVGHYTVYDSTQHGFYDGDVFVRGELAMQPVTALVARHSHYVVKDPVKSFEQRASAVVDSLNFASEKFFTFGDFVSRNVITMLVWFFSLLSLLLKSVRRRDFRVLAGAPERSGVIISRSIKYNVRALRYFMRLKAKWVCMFLKACFILYTCYATCFMIIRFSFVSDIFCSGYVDGYANSSFDKNAYCDGQLCKVCLFGYDELADFPHTTVVWEHLKDPFVINVIPLFYLGFLAIFGGTVTRIMVLYFVSQYVNMLGAYLGVQDSVWFLQFFPFDVFGDEIVVLFLVVRVLMFLKHVLFGCDKPSCLACSKSARLKRVPVSTIVSGANKSFYVNANGGTSFCKKHNFYCVNCDSYGLGCTFINDVVAAEVGNVTKLNVQATGPAFVEVDKVEFNNGFYYLYSGNTFWKYNYDITDSRYSCKEALKTCNVAADFIICNNTGSNMAQVKNACVYFSQLLCKPIKIVDSTLVSTLGVDFSTSIHSAFVEILTDSFGKDLSNCTTMSQCRATLGFDDISDEDFTGAVANAHRYGLLLTDISFNNFITSYAKPEEKMSVHDLAICMRSGARVANHNVLVKENVPVVWSAEAFNALSEESRKYVVKTSKVKGLTFMLSFNNVRMHTTIPSVAISGKKGGSTVSAFFKNLRKILWCSCTIILCLFFVTSLWNFAESYHSGSEFGYKYIENGALKDFSGPLDCVHNIFDDFMAWHHAKYGVQPINSRRCPIVVGVDENVRTIPGVSAGVMLVGKTLVFAVKSVYSSAGLCYDEFGAAAPEQCLFNSACTTLKGLGGTSTYCYRSGLVSDSGLYRDLLHDSHYFLPDGNYVKFPEVISRGFGFRTVRTAATTYCRVGQCVDSKQGVCFGLDRFLVYSAESGSDFVCGTGLMSLLYNVFGIFTRSIPVVVLSGQIMFNCVVAFLAVSCCFLFTKFKRLFGDMSFGVFTVCCCVLVNNLSYIITQNYMGLVFYTVLYFFSTKTVRYAWIWHIGYFVAYFLVAPWWLLGMFLASALTEFLPSMFKLKVSTQLFDGEKFVGSFETAAMGTFVLDMRTYEKLVNSTPGDKIRQYAATYNKYKYYSGGANEADYRLACFAHLAKAMMDFGSNHQDMLYSPPTVSYNSTLQAGLKKMAQPSGVVERCIVRVSYGNMVLNGLWLGDTVYCPRHVLAASTTTHIDYEHALAIMRLHNFSISYGNTFLGVVGCSTKGALLLIKVGQNNVHTPGSYTFRTLKPGDSFNILACYDGTATGVYGVNLRTNHTIRGSFINGACGSPGFNIHGSTVEFCYLHQLELGSGCHVGSDMNGAMYGGYEDQPSFQIEGVSNLVSENVVAFLYGALLNGCNWWLDQCGVTVEAYNDWAHSNGCTSLSSTDCFTILAAKTGVEVSRVLAAIQRLNVNFGGKAILGYTSLTDEFTVGEIIKQMFGVNLQSGIISRSVRNVLLVGLFVLLFWSELVIYTPFFWVSPAYITPLFLIVSGVSILCMSLLKHKTLFLQMFLIPAVIAVSAYNLAYDLEIRTWMATKLDYHASILSFNIQGIFNIMVCCVVVCLHAYRCVTRSSSVFTMVVACVTSCYSYVICGDALSAAMAIMLNITGNWFVGAGAYRLATYIVLLNPALPALVGDVKAIVFVYVAVGYVCCVFYGILYWVNRFCKLSLGVYDFMVSPAEFKYMVANGLRAPTGAFDSLFLSARLLGIGGQRTIKISTVQSKLTDVKCTNVVLMGCLSSMNIQANSAEWNYCVDLHNKINLCNDLERAQEYLLALLAFFLSKNSAFGLDDLLDSYFDNNTVLQAVATTYANMPSYIMYENARQAYEEAISNRSSPQLIKQLKHAMNRAKGEFDHEAATQRKIDRMAEQAAAQMFKEARAVNKKSKVTSAMHAMLFSMLRRLDMSSVDIILNLARNGTVPLSIIPALCATRLSIIVSDFESYAKLFREGCIHYAGTIWSVADIKNNDGKPVHQKEVTSSNAENLSWPLCINAERIVKLQNNEVMPGKLKQRSVKAEGDGVMAEGKALYNTENGRTFMYAFLADKPDLKVVKWESDDGVKVIELEPPCKFLVDTPNGPHVKFLYFVRNLNTLRRGAVLGFVGATVRLQAGKQTEQVMNSSLLTMCAFSTDPAKTYLDAVKSGVKPIGNCVKMLANGAGNGQAITNGVEANTSQDSYGGASVCLWCRAYVEHPAMDGFCKYRGKYVQVPIGTVDPIRYCLENEVCKVCGCWLNNGCSCDRTSIVQSFDSSYLNRARGSSAARLEPCNGTDTDHVYRAFDIYNKDVACIGQFLKVNCVRFRNTDMHDAFYVIKRCTKSVMDHEQSIYDKLAKCDAVAKHDFFTWKEGRSIYGNVCRCNLTKYTMMDLCFALRNFDERNCQTLKEILVLTGACDESYFENKLWFDPVENEDIHRVYAKLGVVVARAMLNCVKLCDAMVKAGIVGVLTLDNQDLNGKFYDFGDFVPSLEGMGVPLCTSYYSYMMPIMGMTNCLASECFMKSDIFGEDFKSYDLLEYDFTAHKQSLFEKYFKYWGQEYHPNCVDCHDDLCVVHCANFNTLFSTTIPNTAFGPLCRKCWIDGVPLVTTAGYHFKQLGIVWNKDFNTHSTRLTINDLLRFVTDPALLVASSPALVDQRTVCFSVAALSTGLVNQTVKPGHFNEEFYNFLRGHGFFEEGSELTLKHFFFAQKGDAAVKDFDFYRYNKTTMLDICQARVVYKLVSRYFEIYEGGCITAKEVVVTNLNKSAGWPLNKIGKAGTYYESLSYEEQDELYALTKRNILPTMTQLNLKYAISGKERARTVGGVALLSTMTTRQFHQKHLKSIVNTRGASVVIGTTKFYGGWDAMLKTLIHGVENPHLMGWDYPKCDRALPNMVRMISAMILGSKHVTCCTASDRFFRLANELAQVLTEVVYSNGGFYLKPGGTTSGDATTAYANSVFNIFQAVSANVNRLLRVDSNLCNNLDVRDLQRRLYECCYRSSTVDDNFVNDYYGFLRKHFSMMILSDDGVVCHNSEYAQLGYVADLNAFKSVLYYQNNVFMSESKCWVEPDVNKGPHEFCSQHTMQITDKDGSYFLPYPDPSRILSAGVFVDDVVKTDPVILLERYVSLAIDAYPLSKHENPEYQRVFYVLLDWVKHLNKTLNQGVLDAFSIEMLEDSTCKFWDEKFYSNMYERSAVLQSAGLCVVCSSQTVLRCGDCLRRPMLCTKCAYDHVVSTSHKFILAITPYVCCATGCGVNDVTKLYLGGLSYWCIDHKPRLAFPLCSAGNVFGLYKNSAVGSPDVDQFNQLATSDWTDVRDYKLANDVKDSLRLFAAETIKASEENIKSSYACATIREVIGPKELILSWEAGKTKPALNRNSVFTGFHITKNMKSQIGEFTFEKSDYDSDAVIYKSTTTVKLQPGMVFVLTSHNVQSLRAPTIANQERYANLVKLRPAFNVPPDYANLVAYYQMIGHQKITTIQGPPGSGKSHCVIGLGLYYPGARIVYTACSHAAVDSLCCKAATAFSADRCSRIIPQRARVECYSGFKPNNTTAQYIFSTVNALPECATDIVVVDEVSMCTNYELSIINQRVSYKHIVYVGDPQQLPAPRIMITRGVLEPSDYNVVTQRMCAIKPDIFLHKCYRCPAEIVDTVSEMVYENQFKPVNKASKQCFKIMCKGNVMVDNGSSINRRQLEVVKMFLAKNPSWRNAVFISPYNSQNYVASRSLGLQIQTVDSSQGSEYDYVIFTQTSDTAHASNVNRFNVAITRAKKGILCVMCDKNLYDLLKFYELKLSDLQAQTDGCGLFKDCSRRDDMLPPSHASTYMALSDNFKTDKELAVQIGVNGPIKYEHVVSFMGFRFDVNIPNNHTLFCTRDFAIRHVRGWLGFDVEGAHVVGENVGTNVPLQLGFSNGIDFVVRPEGCVVTDTGSAIVPVKARAPPGEQFAHLVPLLRKGQPWSVVRKRIVQMCCDHFINLSDIVVFVLWSGGLELTTMRYFVKVGPIKHCECGKLATCYNSVSHSFYCFTHAFGCDYLYNPYCIDIQQWGYTGSLSSNHHQHCNLHRNEHVASGDAIMTRCLAIYDCFVKNVDWSVTYPFIANENLINKSGRMVQSHVMRAALALYKPKAIHDIGNPKGIRCAVTDVSWYCYDKQPLNNNVKTLEYDYITHGQFDGLCLFWNCNVDMYPEFSIVCRFDTRQRSLLNLEGCNGGSLYVNNHAFHTPAFDKRAFAKLKAMPFFYYDTSDCDKLHDSINYVPLKASNCITRCNVGGAVCSRHADQYHSYVAAYNNFTQAGFTIWVPQNFDLYNLWQTLAKPNLQGLENIAFNVVKKGSFVGAEGELPVAIVGDKVLVRENDVDNLVFTNKTSLPTNVAFELYAKRKVGLTPPLTILRNLGVVRTYKFVLWDYEAERPFTSYTKDVCKYTDFDAGVCTCYDNSVQGSFERFTLDPDAVLISLTAVKKLTPIKISYGYLNGVAVSQHEKKPLTWYIYTRKGGKFDDYPEGFYTQGRTSADFKPRSTMEEDFLNMDTGLFISKYGLEDYAFEHVVYGDISKTTLGGLHLLISQVRLSKLGILKIDEFIAAGDSTLKSCTVTFADNPSSKSVCTYMDLLLDDFVTIMKSLDLSVVSKVHEVMVDCKMWRWMLWCKDHKVQTFYPQLQSAEWKCGYSMPALYKIQRMCLEPCNLYNYGAGIKLPDGIMFNVVKYTQLCQYLNSTTMCVPHHMRCLHLGAGSDKGVAPGTAVLKRWLPIDAVIVDNDVNDYVSDADFSYTGDCTTLYLADKFDLVISDMYDGKIKLCDGDNVSKEGFFTYINGVICEKLAIGGTVAIKITEHSWNKRLYELIQRFEYWTMFCTSVNTSSSESFLIGVHYLGDYATTPVIDGNTMHANYIFWRNSTMMTMSYNSVLDLSKFACKHKATVVVNLKENAISDLVVSLVRSGKLLVRGSGPLVNLSNHLVNTK</sequence>
<feature type="active site" evidence="55">
    <location>
        <position position="5940"/>
    </location>
</feature>
<evidence type="ECO:0000259" key="81">
    <source>
        <dbReference type="PROSITE" id="PS51960"/>
    </source>
</evidence>
<dbReference type="GeneID" id="16607894"/>
<keyword evidence="14" id="KW-0645">Protease</keyword>
<dbReference type="EMBL" id="KF430219">
    <property type="protein sequence ID" value="AGT21332.1"/>
    <property type="molecule type" value="Genomic_RNA"/>
</dbReference>
<evidence type="ECO:0000259" key="62">
    <source>
        <dbReference type="PROSITE" id="PS50507"/>
    </source>
</evidence>
<keyword evidence="28" id="KW-0788">Thiol protease</keyword>
<dbReference type="GO" id="GO:0003724">
    <property type="term" value="F:RNA helicase activity"/>
    <property type="evidence" value="ECO:0007669"/>
    <property type="project" value="UniProtKB-EC"/>
</dbReference>
<evidence type="ECO:0000259" key="83">
    <source>
        <dbReference type="PROSITE" id="PS51962"/>
    </source>
</evidence>
<evidence type="ECO:0000259" key="63">
    <source>
        <dbReference type="PROSITE" id="PS51124"/>
    </source>
</evidence>
<dbReference type="InterPro" id="IPR046435">
    <property type="entry name" value="N7_MTase_CoV"/>
</dbReference>
<evidence type="ECO:0000259" key="85">
    <source>
        <dbReference type="PROSITE" id="PS51991"/>
    </source>
</evidence>
<dbReference type="Gene3D" id="6.10.140.2090">
    <property type="match status" value="1"/>
</dbReference>
<dbReference type="CDD" id="cd21167">
    <property type="entry name" value="M_alpha_beta_cv_Nsp15-like"/>
    <property type="match status" value="1"/>
</dbReference>
<evidence type="ECO:0000259" key="76">
    <source>
        <dbReference type="PROSITE" id="PS51952"/>
    </source>
</evidence>
<evidence type="ECO:0000259" key="74">
    <source>
        <dbReference type="PROSITE" id="PS51950"/>
    </source>
</evidence>
<evidence type="ECO:0000259" key="67">
    <source>
        <dbReference type="PROSITE" id="PS51657"/>
    </source>
</evidence>
<dbReference type="CDD" id="cd21731">
    <property type="entry name" value="alphaCoV_PLPro"/>
    <property type="match status" value="1"/>
</dbReference>
<proteinExistence type="inferred from homology"/>
<evidence type="ECO:0000259" key="84">
    <source>
        <dbReference type="PROSITE" id="PS51989"/>
    </source>
</evidence>
<feature type="domain" description="3Ecto" evidence="87">
    <location>
        <begin position="2080"/>
        <end position="2144"/>
    </location>
</feature>
<evidence type="ECO:0000259" key="77">
    <source>
        <dbReference type="PROSITE" id="PS51953"/>
    </source>
</evidence>
<dbReference type="Gene3D" id="1.10.150.420">
    <property type="entry name" value="Coronavirus nonstructural protein 4 C-terminus"/>
    <property type="match status" value="1"/>
</dbReference>
<evidence type="ECO:0000256" key="11">
    <source>
        <dbReference type="ARBA" id="ARBA00022603"/>
    </source>
</evidence>
<evidence type="ECO:0000256" key="43">
    <source>
        <dbReference type="ARBA" id="ARBA00023280"/>
    </source>
</evidence>
<comment type="catalytic activity">
    <reaction evidence="47">
        <text>a 5'-end diphospho-ribonucleoside in mRNA + GTP + H(+) = a 5'-end (5'-triphosphoguanosine)-ribonucleoside in mRNA + diphosphate</text>
        <dbReference type="Rhea" id="RHEA:67012"/>
        <dbReference type="Rhea" id="RHEA-COMP:17165"/>
        <dbReference type="Rhea" id="RHEA-COMP:17166"/>
        <dbReference type="ChEBI" id="CHEBI:15378"/>
        <dbReference type="ChEBI" id="CHEBI:33019"/>
        <dbReference type="ChEBI" id="CHEBI:37565"/>
        <dbReference type="ChEBI" id="CHEBI:167616"/>
        <dbReference type="ChEBI" id="CHEBI:167617"/>
        <dbReference type="EC" id="2.7.7.50"/>
    </reaction>
    <physiologicalReaction direction="left-to-right" evidence="47">
        <dbReference type="Rhea" id="RHEA:67013"/>
    </physiologicalReaction>
</comment>
<keyword evidence="31" id="KW-0067">ATP-binding</keyword>
<dbReference type="Pfam" id="PF19213">
    <property type="entry name" value="CoV_NSP6"/>
    <property type="match status" value="1"/>
</dbReference>
<evidence type="ECO:0000256" key="59">
    <source>
        <dbReference type="PROSITE-ProRule" id="PRU01344"/>
    </source>
</evidence>
<dbReference type="Pfam" id="PF19211">
    <property type="entry name" value="CoV_NSP2_N"/>
    <property type="match status" value="1"/>
</dbReference>
<dbReference type="PROSITE" id="PS51154">
    <property type="entry name" value="MACRO"/>
    <property type="match status" value="1"/>
</dbReference>
<keyword evidence="43" id="KW-0899">Viral immunoevasion</keyword>
<dbReference type="Pfam" id="PF01661">
    <property type="entry name" value="Macro"/>
    <property type="match status" value="1"/>
</dbReference>
<feature type="domain" description="Nsp15 N-terminal oligomerization" evidence="81">
    <location>
        <begin position="6187"/>
        <end position="6247"/>
    </location>
</feature>
<evidence type="ECO:0000256" key="51">
    <source>
        <dbReference type="ARBA" id="ARBA00049042"/>
    </source>
</evidence>
<evidence type="ECO:0000256" key="30">
    <source>
        <dbReference type="ARBA" id="ARBA00022839"/>
    </source>
</evidence>
<feature type="domain" description="AV-Nsp11N/CoV-Nsp15M" evidence="82">
    <location>
        <begin position="6248"/>
        <end position="6365"/>
    </location>
</feature>
<dbReference type="Pfam" id="PF05409">
    <property type="entry name" value="Peptidase_C30"/>
    <property type="match status" value="1"/>
</dbReference>
<evidence type="ECO:0000259" key="72">
    <source>
        <dbReference type="PROSITE" id="PS51948"/>
    </source>
</evidence>
<dbReference type="GO" id="GO:0033644">
    <property type="term" value="C:host cell membrane"/>
    <property type="evidence" value="ECO:0007669"/>
    <property type="project" value="UniProtKB-SubCell"/>
</dbReference>
<feature type="domain" description="CoV Nsp2 N-terminal" evidence="84">
    <location>
        <begin position="112"/>
        <end position="357"/>
    </location>
</feature>
<keyword evidence="34 54" id="KW-0694">RNA-binding</keyword>
<feature type="region of interest" description="Disordered" evidence="60">
    <location>
        <begin position="988"/>
        <end position="1056"/>
    </location>
</feature>
<dbReference type="InterPro" id="IPR044330">
    <property type="entry name" value="NSP15_alpha_betaCoV_N"/>
</dbReference>
<keyword evidence="30 55" id="KW-0269">Exonuclease</keyword>
<keyword evidence="26 57" id="KW-0378">Hydrolase</keyword>
<dbReference type="SUPFAM" id="SSF101816">
    <property type="entry name" value="Replicase NSP9"/>
    <property type="match status" value="1"/>
</dbReference>
<dbReference type="InterPro" id="IPR044357">
    <property type="entry name" value="NSP3_Ubl1_dom_CoV"/>
</dbReference>
<dbReference type="InterPro" id="IPR044356">
    <property type="entry name" value="RdRp_alphaCoV"/>
</dbReference>
<dbReference type="Pfam" id="PF06471">
    <property type="entry name" value="CoV_ExoN"/>
    <property type="match status" value="1"/>
</dbReference>
<dbReference type="Pfam" id="PF19215">
    <property type="entry name" value="CoV_NSP15_C"/>
    <property type="match status" value="1"/>
</dbReference>
<evidence type="ECO:0000256" key="35">
    <source>
        <dbReference type="ARBA" id="ARBA00022931"/>
    </source>
</evidence>
<keyword evidence="25" id="KW-0833">Ubl conjugation pathway</keyword>
<comment type="catalytic activity">
    <reaction evidence="49">
        <text>ATP + H2O = ADP + phosphate + H(+)</text>
        <dbReference type="Rhea" id="RHEA:13065"/>
        <dbReference type="ChEBI" id="CHEBI:15377"/>
        <dbReference type="ChEBI" id="CHEBI:15378"/>
        <dbReference type="ChEBI" id="CHEBI:30616"/>
        <dbReference type="ChEBI" id="CHEBI:43474"/>
        <dbReference type="ChEBI" id="CHEBI:456216"/>
        <dbReference type="EC" id="3.6.4.13"/>
    </reaction>
</comment>
<dbReference type="CDD" id="cd21171">
    <property type="entry name" value="NTD_alpha_betaCoV_Nsp15-like"/>
    <property type="match status" value="1"/>
</dbReference>
<evidence type="ECO:0000256" key="3">
    <source>
        <dbReference type="ARBA" id="ARBA00003368"/>
    </source>
</evidence>
<evidence type="ECO:0000256" key="21">
    <source>
        <dbReference type="ARBA" id="ARBA00022741"/>
    </source>
</evidence>
<keyword evidence="29 58" id="KW-0862">Zinc</keyword>
<dbReference type="PANTHER" id="PTHR43788">
    <property type="entry name" value="DNA2/NAM7 HELICASE FAMILY MEMBER"/>
    <property type="match status" value="1"/>
</dbReference>
<evidence type="ECO:0000256" key="4">
    <source>
        <dbReference type="ARBA" id="ARBA00004301"/>
    </source>
</evidence>
<feature type="domain" description="CV ZBD" evidence="66">
    <location>
        <begin position="5071"/>
        <end position="5183"/>
    </location>
</feature>
<evidence type="ECO:0000259" key="69">
    <source>
        <dbReference type="PROSITE" id="PS51944"/>
    </source>
</evidence>
<keyword evidence="41" id="KW-1035">Host cytoplasm</keyword>
<evidence type="ECO:0000256" key="57">
    <source>
        <dbReference type="PROSITE-ProRule" id="PRU01303"/>
    </source>
</evidence>
<dbReference type="GO" id="GO:0000175">
    <property type="term" value="F:3'-5'-RNA exonuclease activity"/>
    <property type="evidence" value="ECO:0007669"/>
    <property type="project" value="InterPro"/>
</dbReference>
<dbReference type="GO" id="GO:0004197">
    <property type="term" value="F:cysteine-type endopeptidase activity"/>
    <property type="evidence" value="ECO:0007669"/>
    <property type="project" value="InterPro"/>
</dbReference>
<evidence type="ECO:0000256" key="39">
    <source>
        <dbReference type="ARBA" id="ARBA00023136"/>
    </source>
</evidence>
<feature type="domain" description="NendoU" evidence="80">
    <location>
        <begin position="6382"/>
        <end position="6522"/>
    </location>
</feature>
<dbReference type="InterPro" id="IPR042515">
    <property type="entry name" value="NSP15_N_CoV"/>
</dbReference>
<comment type="catalytic activity">
    <reaction evidence="1">
        <text>Thiol-dependent hydrolysis of ester, thioester, amide, peptide and isopeptide bonds formed by the C-terminal Gly of ubiquitin (a 76-residue protein attached to proteins as an intracellular targeting signal).</text>
        <dbReference type="EC" id="3.4.19.12"/>
    </reaction>
</comment>
<evidence type="ECO:0000259" key="78">
    <source>
        <dbReference type="PROSITE" id="PS51954"/>
    </source>
</evidence>
<dbReference type="PROSITE" id="PS51943">
    <property type="entry name" value="COV_NSP3A_UBL"/>
    <property type="match status" value="1"/>
</dbReference>
<keyword evidence="22" id="KW-0688">Ribosomal frameshifting</keyword>
<dbReference type="InterPro" id="IPR043611">
    <property type="entry name" value="CoV_NSP3_C"/>
</dbReference>
<dbReference type="GO" id="GO:0008242">
    <property type="term" value="F:omega peptidase activity"/>
    <property type="evidence" value="ECO:0007669"/>
    <property type="project" value="InterPro"/>
</dbReference>
<dbReference type="PANTHER" id="PTHR43788:SF8">
    <property type="entry name" value="DNA-BINDING PROTEIN SMUBP-2"/>
    <property type="match status" value="1"/>
</dbReference>
<evidence type="ECO:0000256" key="29">
    <source>
        <dbReference type="ARBA" id="ARBA00022833"/>
    </source>
</evidence>
<dbReference type="InterPro" id="IPR047566">
    <property type="entry name" value="CoV_NSP3_Y"/>
</dbReference>
<feature type="transmembrane region" description="Helical" evidence="61">
    <location>
        <begin position="3445"/>
        <end position="3467"/>
    </location>
</feature>
<dbReference type="GO" id="GO:0003723">
    <property type="term" value="F:RNA binding"/>
    <property type="evidence" value="ECO:0007669"/>
    <property type="project" value="UniProtKB-KW"/>
</dbReference>
<feature type="region of interest" description="ZF1" evidence="58">
    <location>
        <begin position="2222"/>
        <end position="2235"/>
    </location>
</feature>
<feature type="transmembrane region" description="Helical" evidence="61">
    <location>
        <begin position="3381"/>
        <end position="3401"/>
    </location>
</feature>
<feature type="domain" description="CoV Nsp2 C-terminal" evidence="85">
    <location>
        <begin position="775"/>
        <end position="896"/>
    </location>
</feature>
<keyword evidence="42" id="KW-0456">Lyase</keyword>
<feature type="transmembrane region" description="Helical" evidence="61">
    <location>
        <begin position="2001"/>
        <end position="2021"/>
    </location>
</feature>
<dbReference type="InterPro" id="IPR046436">
    <property type="entry name" value="NIV_EXON"/>
</dbReference>
<dbReference type="InterPro" id="IPR044401">
    <property type="entry name" value="NSP15_NendoU_CoV"/>
</dbReference>
<feature type="domain" description="N7-MTase" evidence="78">
    <location>
        <begin position="5963"/>
        <end position="6184"/>
    </location>
</feature>
<keyword evidence="36" id="KW-0693">Viral RNA replication</keyword>
<dbReference type="CDD" id="cd21514">
    <property type="entry name" value="alphaCoV_Nsp2_HCoV-229E-like"/>
    <property type="match status" value="1"/>
</dbReference>
<comment type="function">
    <text evidence="45">RNA-directed RNA polymerase that catalyzes the transcription of viral genomic and subgenomic RNAs. Acts in complex with nsp7 and nsp8 to transcribe both the minus and positive strands of genomic RNA. The kinase-like NiRAN domain of NSP12 attaches one or more nucleotides to the amino terminus of NSP9, forming a covalent RNA-protein intermediate that serves as transcription/replication primer. Subgenomic RNAs (sgRNAs) are formed by discontinuous transcription: The polymerase has the ability to pause at transcription-regulating sequences (TRS) and jump to the leader TRS, resulting in a major deletion. This creates a series of subgenomic RNAs that are replicated, transcribed and translated. In addition, Nsp12 is a subunit of the viral RNA capping enzyme that catalyzes the RNA guanylyltransferase reaction for genomic and sub-genomic RNAs. Subsequently, the NiRAN domain transfers RNA to GDP, and forms the core cap structure GpppA-RNA.</text>
</comment>
<evidence type="ECO:0000259" key="88">
    <source>
        <dbReference type="PROSITE" id="PS52000"/>
    </source>
</evidence>
<evidence type="ECO:0000256" key="34">
    <source>
        <dbReference type="ARBA" id="ARBA00022884"/>
    </source>
</evidence>
<dbReference type="InterPro" id="IPR018995">
    <property type="entry name" value="RNA_synth_NSP10_CoV"/>
</dbReference>
<dbReference type="InterPro" id="IPR047912">
    <property type="entry name" value="Nsp13_helicase_alphaCoV"/>
</dbReference>
<keyword evidence="38" id="KW-1072">Activation of host autophagy by virus</keyword>
<dbReference type="CDD" id="cd23527">
    <property type="entry name" value="capping_2-OMTase_alphaCoV_Nsp16"/>
    <property type="match status" value="1"/>
</dbReference>
<dbReference type="InterPro" id="IPR037204">
    <property type="entry name" value="NSP7_sf_CoV"/>
</dbReference>
<dbReference type="GO" id="GO:0016829">
    <property type="term" value="F:lyase activity"/>
    <property type="evidence" value="ECO:0007669"/>
    <property type="project" value="UniProtKB-KW"/>
</dbReference>
<feature type="transmembrane region" description="Helical" evidence="61">
    <location>
        <begin position="3406"/>
        <end position="3425"/>
    </location>
</feature>
<evidence type="ECO:0000256" key="15">
    <source>
        <dbReference type="ARBA" id="ARBA00022679"/>
    </source>
</evidence>
<dbReference type="GO" id="GO:0044220">
    <property type="term" value="C:host cell perinuclear region of cytoplasm"/>
    <property type="evidence" value="ECO:0007669"/>
    <property type="project" value="UniProtKB-SubCell"/>
</dbReference>
<dbReference type="CDD" id="cd21712">
    <property type="entry name" value="TM_Y_alphaCoV_Nsp3_C"/>
    <property type="match status" value="1"/>
</dbReference>
<dbReference type="CDD" id="cd21660">
    <property type="entry name" value="alphaCoV_Nsp14"/>
    <property type="match status" value="1"/>
</dbReference>
<keyword evidence="21" id="KW-0547">Nucleotide-binding</keyword>
<dbReference type="PROSITE" id="PS51952">
    <property type="entry name" value="COV_EXON_MTASE_COACT"/>
    <property type="match status" value="1"/>
</dbReference>
<feature type="domain" description="(+)RNA virus helicase C-terminal" evidence="67">
    <location>
        <begin position="5323"/>
        <end position="5680"/>
    </location>
</feature>
<evidence type="ECO:0000256" key="47">
    <source>
        <dbReference type="ARBA" id="ARBA00044624"/>
    </source>
</evidence>
<feature type="active site" evidence="55">
    <location>
        <position position="5760"/>
    </location>
</feature>
<dbReference type="InterPro" id="IPR044343">
    <property type="entry name" value="NSP13_1B_dom_CoV"/>
</dbReference>
<evidence type="ECO:0000256" key="40">
    <source>
        <dbReference type="ARBA" id="ARBA00023157"/>
    </source>
</evidence>
<dbReference type="PROSITE" id="PS51948">
    <property type="entry name" value="COV_NSP12_RDRP"/>
    <property type="match status" value="1"/>
</dbReference>
<dbReference type="InterPro" id="IPR043613">
    <property type="entry name" value="CoV_NSP2_C"/>
</dbReference>
<dbReference type="PROSITE" id="PS51124">
    <property type="entry name" value="PEPTIDASE_C16"/>
    <property type="match status" value="2"/>
</dbReference>
<dbReference type="InterPro" id="IPR009466">
    <property type="entry name" value="NSP14_CoV"/>
</dbReference>
<evidence type="ECO:0000256" key="56">
    <source>
        <dbReference type="PROSITE-ProRule" id="PRU01299"/>
    </source>
</evidence>
<evidence type="ECO:0000259" key="79">
    <source>
        <dbReference type="PROSITE" id="PS51955"/>
    </source>
</evidence>
<dbReference type="GO" id="GO:0004484">
    <property type="term" value="F:mRNA guanylyltransferase activity"/>
    <property type="evidence" value="ECO:0007669"/>
    <property type="project" value="UniProtKB-EC"/>
</dbReference>
<dbReference type="SUPFAM" id="SSF144246">
    <property type="entry name" value="Coronavirus NSP10-like"/>
    <property type="match status" value="1"/>
</dbReference>
<keyword evidence="24 52" id="KW-0863">Zinc-finger</keyword>
<keyword evidence="40" id="KW-1015">Disulfide bond</keyword>
<evidence type="ECO:0000259" key="71">
    <source>
        <dbReference type="PROSITE" id="PS51947"/>
    </source>
</evidence>
<dbReference type="PROSITE" id="PS51958">
    <property type="entry name" value="NENDOU"/>
    <property type="match status" value="1"/>
</dbReference>
<feature type="domain" description="Nidovirus-type SAM-dependent 2'-O-MTase" evidence="79">
    <location>
        <begin position="6526"/>
        <end position="6822"/>
    </location>
</feature>
<feature type="active site" evidence="55">
    <location>
        <position position="5859"/>
    </location>
</feature>
<evidence type="ECO:0000313" key="90">
    <source>
        <dbReference type="Proteomes" id="UP000174423"/>
    </source>
</evidence>
<dbReference type="PROSITE" id="PS51653">
    <property type="entry name" value="CV_ZBD"/>
    <property type="match status" value="1"/>
</dbReference>